<dbReference type="AlphaFoldDB" id="A0A6A6Y2Z5"/>
<dbReference type="EMBL" id="MU003723">
    <property type="protein sequence ID" value="KAF2802384.1"/>
    <property type="molecule type" value="Genomic_DNA"/>
</dbReference>
<dbReference type="OrthoDB" id="10487484at2759"/>
<reference evidence="4" key="3">
    <citation type="submission" date="2025-04" db="UniProtKB">
        <authorList>
            <consortium name="RefSeq"/>
        </authorList>
    </citation>
    <scope>IDENTIFICATION</scope>
    <source>
        <strain evidence="4">CBS 304.34</strain>
    </source>
</reference>
<name>A0A6A6Y2Z5_9PEZI</name>
<keyword evidence="3" id="KW-1185">Reference proteome</keyword>
<sequence>MHSWRPPAATTTLLTGQTIPETPVSTLTISPNQQVSTAPSGPAQPVNPTHNARSEKEILDSGSIICHASPVRLRDRSILSGDSQRSEGQFGPILDKKRYFVVLFSNPFRGTLEVFPIYSHNDRGIAHSLSEVREQYMGIISEGDTYQGDAPEPALEVIRRRTPNFAPRKNAYVSLDRVTIEQDSSTVLCGTLTDDSHELLVKRAMQLDREKWNVLRRVEVDES</sequence>
<organism evidence="2">
    <name type="scientific">Mytilinidion resinicola</name>
    <dbReference type="NCBI Taxonomy" id="574789"/>
    <lineage>
        <taxon>Eukaryota</taxon>
        <taxon>Fungi</taxon>
        <taxon>Dikarya</taxon>
        <taxon>Ascomycota</taxon>
        <taxon>Pezizomycotina</taxon>
        <taxon>Dothideomycetes</taxon>
        <taxon>Pleosporomycetidae</taxon>
        <taxon>Mytilinidiales</taxon>
        <taxon>Mytilinidiaceae</taxon>
        <taxon>Mytilinidion</taxon>
    </lineage>
</organism>
<feature type="region of interest" description="Disordered" evidence="1">
    <location>
        <begin position="31"/>
        <end position="52"/>
    </location>
</feature>
<accession>A0A6A6Y2Z5</accession>
<evidence type="ECO:0000313" key="3">
    <source>
        <dbReference type="Proteomes" id="UP000504636"/>
    </source>
</evidence>
<evidence type="ECO:0000313" key="2">
    <source>
        <dbReference type="EMBL" id="KAF2802384.1"/>
    </source>
</evidence>
<dbReference type="RefSeq" id="XP_033569348.1">
    <property type="nucleotide sequence ID" value="XM_033726257.1"/>
</dbReference>
<reference evidence="2 4" key="1">
    <citation type="journal article" date="2020" name="Stud. Mycol.">
        <title>101 Dothideomycetes genomes: a test case for predicting lifestyles and emergence of pathogens.</title>
        <authorList>
            <person name="Haridas S."/>
            <person name="Albert R."/>
            <person name="Binder M."/>
            <person name="Bloem J."/>
            <person name="Labutti K."/>
            <person name="Salamov A."/>
            <person name="Andreopoulos B."/>
            <person name="Baker S."/>
            <person name="Barry K."/>
            <person name="Bills G."/>
            <person name="Bluhm B."/>
            <person name="Cannon C."/>
            <person name="Castanera R."/>
            <person name="Culley D."/>
            <person name="Daum C."/>
            <person name="Ezra D."/>
            <person name="Gonzalez J."/>
            <person name="Henrissat B."/>
            <person name="Kuo A."/>
            <person name="Liang C."/>
            <person name="Lipzen A."/>
            <person name="Lutzoni F."/>
            <person name="Magnuson J."/>
            <person name="Mondo S."/>
            <person name="Nolan M."/>
            <person name="Ohm R."/>
            <person name="Pangilinan J."/>
            <person name="Park H.-J."/>
            <person name="Ramirez L."/>
            <person name="Alfaro M."/>
            <person name="Sun H."/>
            <person name="Tritt A."/>
            <person name="Yoshinaga Y."/>
            <person name="Zwiers L.-H."/>
            <person name="Turgeon B."/>
            <person name="Goodwin S."/>
            <person name="Spatafora J."/>
            <person name="Crous P."/>
            <person name="Grigoriev I."/>
        </authorList>
    </citation>
    <scope>NUCLEOTIDE SEQUENCE</scope>
    <source>
        <strain evidence="2 4">CBS 304.34</strain>
    </source>
</reference>
<protein>
    <submittedName>
        <fullName evidence="2 4">Uncharacterized protein</fullName>
    </submittedName>
</protein>
<dbReference type="GeneID" id="54467150"/>
<dbReference type="Proteomes" id="UP000504636">
    <property type="component" value="Unplaced"/>
</dbReference>
<gene>
    <name evidence="2 4" type="ORF">BDZ99DRAFT_527420</name>
</gene>
<evidence type="ECO:0000256" key="1">
    <source>
        <dbReference type="SAM" id="MobiDB-lite"/>
    </source>
</evidence>
<proteinExistence type="predicted"/>
<evidence type="ECO:0000313" key="4">
    <source>
        <dbReference type="RefSeq" id="XP_033569348.1"/>
    </source>
</evidence>
<reference evidence="4" key="2">
    <citation type="submission" date="2020-04" db="EMBL/GenBank/DDBJ databases">
        <authorList>
            <consortium name="NCBI Genome Project"/>
        </authorList>
    </citation>
    <scope>NUCLEOTIDE SEQUENCE</scope>
    <source>
        <strain evidence="4">CBS 304.34</strain>
    </source>
</reference>